<dbReference type="KEGG" id="mmx:MmarC6_1714"/>
<dbReference type="GO" id="GO:0003723">
    <property type="term" value="F:RNA binding"/>
    <property type="evidence" value="ECO:0007669"/>
    <property type="project" value="InterPro"/>
</dbReference>
<feature type="domain" description="PUA" evidence="1">
    <location>
        <begin position="136"/>
        <end position="220"/>
    </location>
</feature>
<dbReference type="InterPro" id="IPR014729">
    <property type="entry name" value="Rossmann-like_a/b/a_fold"/>
</dbReference>
<dbReference type="InterPro" id="IPR036974">
    <property type="entry name" value="PUA_sf"/>
</dbReference>
<dbReference type="InterPro" id="IPR002500">
    <property type="entry name" value="PAPS_reduct_dom"/>
</dbReference>
<dbReference type="GO" id="GO:0003824">
    <property type="term" value="F:catalytic activity"/>
    <property type="evidence" value="ECO:0007669"/>
    <property type="project" value="InterPro"/>
</dbReference>
<dbReference type="PANTHER" id="PTHR43196">
    <property type="entry name" value="SULFATE ADENYLYLTRANSFERASE SUBUNIT 2"/>
    <property type="match status" value="1"/>
</dbReference>
<evidence type="ECO:0000259" key="1">
    <source>
        <dbReference type="SMART" id="SM00359"/>
    </source>
</evidence>
<dbReference type="eggNOG" id="arCOG00073">
    <property type="taxonomic scope" value="Archaea"/>
</dbReference>
<name>A9AB03_METM6</name>
<dbReference type="SUPFAM" id="SSF52402">
    <property type="entry name" value="Adenine nucleotide alpha hydrolases-like"/>
    <property type="match status" value="1"/>
</dbReference>
<dbReference type="InterPro" id="IPR050128">
    <property type="entry name" value="Sulfate_adenylyltrnsfr_sub2"/>
</dbReference>
<dbReference type="PANTHER" id="PTHR43196:SF2">
    <property type="entry name" value="PHOSPHOADENOSINE PHOSPHOSULFATE REDUCTASE"/>
    <property type="match status" value="1"/>
</dbReference>
<sequence>MAYLINGDILKTILGKIHLKWCKNCNLPVLDTKCAICDSETVEVKVTPPGDARPAFKGDLDLINKTINLQFGIEENLFKNKMVLVNKAPGIEYFQEIVVDGIIFGILNFNEKKHEWKIIPTIEGARRLIIAGCKKKLLVVKEDVPKFILNKGASVLRPGVAYASEDIGNDDDVIILIEKKDSGTEFNELDVLGVGRSRMDYEQIINSEKGMVAKVRKSELPKNSEILQEIGEFDEAVEKMIEANKNAMQKVESNSIGFMRNTVVKIGRPASVAYSGGKDSLTVLLLALEAFKNHEDPIEFNVLFNDTGIEFNETLENIEKIAKLYGIEILKTSSGEFWEKLEEYGPPGRDNRWCSEVCKVSPLGTLIDEKYEKGCLSFVGLRKYESINRSKKPRIWNSPTIKKQMLSAPILNWTAMHVWIYILKHKAPYNVLYEQCFDRVGCFMCPAMEIGEIELVKMSYPELWEKWEGFLKTYAKTHGKDETWLKGGWRWTNKARSNNQKQDEQINENWLG</sequence>
<protein>
    <submittedName>
        <fullName evidence="2">Phosphoadenosine phosphosulfate reductase</fullName>
    </submittedName>
</protein>
<proteinExistence type="predicted"/>
<dbReference type="Pfam" id="PF01472">
    <property type="entry name" value="PUA"/>
    <property type="match status" value="1"/>
</dbReference>
<dbReference type="EMBL" id="CP000867">
    <property type="protein sequence ID" value="ABX02526.1"/>
    <property type="molecule type" value="Genomic_DNA"/>
</dbReference>
<dbReference type="STRING" id="444158.MmarC6_1714"/>
<evidence type="ECO:0000313" key="2">
    <source>
        <dbReference type="EMBL" id="ABX02526.1"/>
    </source>
</evidence>
<dbReference type="InterPro" id="IPR002478">
    <property type="entry name" value="PUA"/>
</dbReference>
<gene>
    <name evidence="2" type="ordered locus">MmarC6_1714</name>
</gene>
<dbReference type="InterPro" id="IPR004521">
    <property type="entry name" value="Uncharacterised_CHP00451"/>
</dbReference>
<dbReference type="Gene3D" id="3.40.50.620">
    <property type="entry name" value="HUPs"/>
    <property type="match status" value="1"/>
</dbReference>
<dbReference type="NCBIfam" id="TIGR00451">
    <property type="entry name" value="unchar_dom_2"/>
    <property type="match status" value="1"/>
</dbReference>
<dbReference type="CDD" id="cd23947">
    <property type="entry name" value="PAPS_reductase-like_YbdN"/>
    <property type="match status" value="1"/>
</dbReference>
<dbReference type="PROSITE" id="PS50890">
    <property type="entry name" value="PUA"/>
    <property type="match status" value="1"/>
</dbReference>
<dbReference type="SUPFAM" id="SSF88697">
    <property type="entry name" value="PUA domain-like"/>
    <property type="match status" value="1"/>
</dbReference>
<reference evidence="2" key="1">
    <citation type="submission" date="2007-10" db="EMBL/GenBank/DDBJ databases">
        <title>Complete sequence of Methanococcus maripaludis C6.</title>
        <authorList>
            <consortium name="US DOE Joint Genome Institute"/>
            <person name="Copeland A."/>
            <person name="Lucas S."/>
            <person name="Lapidus A."/>
            <person name="Barry K."/>
            <person name="Glavina del Rio T."/>
            <person name="Dalin E."/>
            <person name="Tice H."/>
            <person name="Pitluck S."/>
            <person name="Clum A."/>
            <person name="Schmutz J."/>
            <person name="Larimer F."/>
            <person name="Land M."/>
            <person name="Hauser L."/>
            <person name="Kyrpides N."/>
            <person name="Mikhailova N."/>
            <person name="Sieprawska-Lupa M."/>
            <person name="Whitman W.B."/>
            <person name="Richardson P."/>
        </authorList>
    </citation>
    <scope>NUCLEOTIDE SEQUENCE [LARGE SCALE GENOMIC DNA]</scope>
    <source>
        <strain evidence="2">C6</strain>
    </source>
</reference>
<organism evidence="2">
    <name type="scientific">Methanococcus maripaludis (strain C6 / ATCC BAA-1332)</name>
    <dbReference type="NCBI Taxonomy" id="444158"/>
    <lineage>
        <taxon>Archaea</taxon>
        <taxon>Methanobacteriati</taxon>
        <taxon>Methanobacteriota</taxon>
        <taxon>Methanomada group</taxon>
        <taxon>Methanococci</taxon>
        <taxon>Methanococcales</taxon>
        <taxon>Methanococcaceae</taxon>
        <taxon>Methanococcus</taxon>
    </lineage>
</organism>
<dbReference type="PhylomeDB" id="A9AB03"/>
<dbReference type="AlphaFoldDB" id="A9AB03"/>
<dbReference type="InterPro" id="IPR015947">
    <property type="entry name" value="PUA-like_sf"/>
</dbReference>
<dbReference type="Gene3D" id="2.30.130.10">
    <property type="entry name" value="PUA domain"/>
    <property type="match status" value="1"/>
</dbReference>
<dbReference type="HOGENOM" id="CLU_026622_0_0_2"/>
<dbReference type="Pfam" id="PF01507">
    <property type="entry name" value="PAPS_reduct"/>
    <property type="match status" value="1"/>
</dbReference>
<dbReference type="SMART" id="SM00359">
    <property type="entry name" value="PUA"/>
    <property type="match status" value="1"/>
</dbReference>
<accession>A9AB03</accession>